<evidence type="ECO:0000313" key="2">
    <source>
        <dbReference type="Proteomes" id="UP000831701"/>
    </source>
</evidence>
<protein>
    <submittedName>
        <fullName evidence="1">Uncharacterized protein</fullName>
    </submittedName>
</protein>
<dbReference type="EMBL" id="CM041544">
    <property type="protein sequence ID" value="KAI3362664.1"/>
    <property type="molecule type" value="Genomic_DNA"/>
</dbReference>
<organism evidence="1 2">
    <name type="scientific">Scortum barcoo</name>
    <name type="common">barcoo grunter</name>
    <dbReference type="NCBI Taxonomy" id="214431"/>
    <lineage>
        <taxon>Eukaryota</taxon>
        <taxon>Metazoa</taxon>
        <taxon>Chordata</taxon>
        <taxon>Craniata</taxon>
        <taxon>Vertebrata</taxon>
        <taxon>Euteleostomi</taxon>
        <taxon>Actinopterygii</taxon>
        <taxon>Neopterygii</taxon>
        <taxon>Teleostei</taxon>
        <taxon>Neoteleostei</taxon>
        <taxon>Acanthomorphata</taxon>
        <taxon>Eupercaria</taxon>
        <taxon>Centrarchiformes</taxon>
        <taxon>Terapontoidei</taxon>
        <taxon>Terapontidae</taxon>
        <taxon>Scortum</taxon>
    </lineage>
</organism>
<reference evidence="1" key="1">
    <citation type="submission" date="2022-04" db="EMBL/GenBank/DDBJ databases">
        <title>Jade perch genome.</title>
        <authorList>
            <person name="Chao B."/>
        </authorList>
    </citation>
    <scope>NUCLEOTIDE SEQUENCE</scope>
    <source>
        <strain evidence="1">CB-2022</strain>
    </source>
</reference>
<dbReference type="Proteomes" id="UP000831701">
    <property type="component" value="Chromosome 14"/>
</dbReference>
<sequence length="431" mass="48773">MHPDKYLPELMAEKSSLDPSFVHAVRLLAEEIEKCDGDELRKDGDMKKYLDIISNKNIKLSERVLIPVQQYPKFNFVGKLLGPRGNSMKRLQEETGVKMSILGKGSMRDKGKEEELRKSGEAKYAHLSNDLHVLIEVFAPPGEAYSRMSHALEEIKKFLVPDYNDEIRQEQLRELSLLNGSDESSRGPQRHRKERSSTPGDGGNDSQQTSHDCFNERGWIEMRRQVGFNALLRVSSQGYDDGYGGEYDEECYEAYEDNYSNQSKSISEYYEYGHGTSDESYNNYETNTFLFSIHPLKFYIIKQTLIDSENDMELKEIKKHTICDLVKAETDVAEQQAQESAPRGLKTVLSHQTCSGPSSVRKVARSILSQVCSVICFFKPTIVFICTYELEVIGVAGNSVYASDVHAAFARSALRSIFITSPPPARKPAKI</sequence>
<keyword evidence="2" id="KW-1185">Reference proteome</keyword>
<gene>
    <name evidence="1" type="ORF">L3Q82_001739</name>
</gene>
<comment type="caution">
    <text evidence="1">The sequence shown here is derived from an EMBL/GenBank/DDBJ whole genome shotgun (WGS) entry which is preliminary data.</text>
</comment>
<name>A0ACB8W4V3_9TELE</name>
<accession>A0ACB8W4V3</accession>
<proteinExistence type="predicted"/>
<evidence type="ECO:0000313" key="1">
    <source>
        <dbReference type="EMBL" id="KAI3362664.1"/>
    </source>
</evidence>